<gene>
    <name evidence="12" type="ORF">ACFPOE_08595</name>
</gene>
<dbReference type="CDD" id="cd00268">
    <property type="entry name" value="DEADc"/>
    <property type="match status" value="1"/>
</dbReference>
<dbReference type="PANTHER" id="PTHR47959">
    <property type="entry name" value="ATP-DEPENDENT RNA HELICASE RHLE-RELATED"/>
    <property type="match status" value="1"/>
</dbReference>
<dbReference type="RefSeq" id="WP_376849670.1">
    <property type="nucleotide sequence ID" value="NZ_JBHSMF010000006.1"/>
</dbReference>
<dbReference type="SMART" id="SM00490">
    <property type="entry name" value="HELICc"/>
    <property type="match status" value="1"/>
</dbReference>
<dbReference type="CDD" id="cd18787">
    <property type="entry name" value="SF2_C_DEAD"/>
    <property type="match status" value="1"/>
</dbReference>
<keyword evidence="3 7" id="KW-0347">Helicase</keyword>
<dbReference type="PROSITE" id="PS51194">
    <property type="entry name" value="HELICASE_CTER"/>
    <property type="match status" value="1"/>
</dbReference>
<protein>
    <submittedName>
        <fullName evidence="12">DEAD/DEAH box helicase</fullName>
        <ecNumber evidence="12">3.6.4.-</ecNumber>
    </submittedName>
</protein>
<keyword evidence="4 7" id="KW-0067">ATP-binding</keyword>
<evidence type="ECO:0000256" key="6">
    <source>
        <dbReference type="PROSITE-ProRule" id="PRU00552"/>
    </source>
</evidence>
<dbReference type="InterPro" id="IPR044742">
    <property type="entry name" value="DEAD/DEAH_RhlB"/>
</dbReference>
<feature type="short sequence motif" description="Q motif" evidence="6">
    <location>
        <begin position="1"/>
        <end position="29"/>
    </location>
</feature>
<evidence type="ECO:0000256" key="4">
    <source>
        <dbReference type="ARBA" id="ARBA00022840"/>
    </source>
</evidence>
<dbReference type="InterPro" id="IPR011545">
    <property type="entry name" value="DEAD/DEAH_box_helicase_dom"/>
</dbReference>
<evidence type="ECO:0000256" key="7">
    <source>
        <dbReference type="RuleBase" id="RU000492"/>
    </source>
</evidence>
<feature type="domain" description="Helicase C-terminal" evidence="10">
    <location>
        <begin position="235"/>
        <end position="386"/>
    </location>
</feature>
<dbReference type="InterPro" id="IPR027417">
    <property type="entry name" value="P-loop_NTPase"/>
</dbReference>
<evidence type="ECO:0000256" key="8">
    <source>
        <dbReference type="SAM" id="MobiDB-lite"/>
    </source>
</evidence>
<dbReference type="EC" id="3.6.4.-" evidence="12"/>
<feature type="region of interest" description="Disordered" evidence="8">
    <location>
        <begin position="379"/>
        <end position="412"/>
    </location>
</feature>
<dbReference type="InterPro" id="IPR050079">
    <property type="entry name" value="DEAD_box_RNA_helicase"/>
</dbReference>
<dbReference type="Pfam" id="PF00271">
    <property type="entry name" value="Helicase_C"/>
    <property type="match status" value="1"/>
</dbReference>
<comment type="caution">
    <text evidence="12">The sequence shown here is derived from an EMBL/GenBank/DDBJ whole genome shotgun (WGS) entry which is preliminary data.</text>
</comment>
<feature type="compositionally biased region" description="Basic residues" evidence="8">
    <location>
        <begin position="395"/>
        <end position="404"/>
    </location>
</feature>
<dbReference type="Pfam" id="PF00270">
    <property type="entry name" value="DEAD"/>
    <property type="match status" value="1"/>
</dbReference>
<evidence type="ECO:0000256" key="1">
    <source>
        <dbReference type="ARBA" id="ARBA00022741"/>
    </source>
</evidence>
<dbReference type="PROSITE" id="PS00039">
    <property type="entry name" value="DEAD_ATP_HELICASE"/>
    <property type="match status" value="1"/>
</dbReference>
<keyword evidence="13" id="KW-1185">Reference proteome</keyword>
<dbReference type="Proteomes" id="UP001596037">
    <property type="component" value="Unassembled WGS sequence"/>
</dbReference>
<dbReference type="PROSITE" id="PS51192">
    <property type="entry name" value="HELICASE_ATP_BIND_1"/>
    <property type="match status" value="1"/>
</dbReference>
<sequence>MPFTSLGLSPDLARAAAELGFSTPTPVQAQAIPVILRGADLLACAQTGSGKTGAFGLPLLQKLQQGAQHTPRRVRALVLVPTRELAAQVGEVLRSLGSALPQRLKIAVVFGGVSINPQMMSLRGGADIVVATPGRLLDLLEQNALKLSAVDTLVLDEADRLLDLGFSEELNRVLALLPAGRQNLFFSATFPPEVQALAGTLLRDPVRVEVEATAANEPAIVQRVIAVDAIKRTELLRHLLKQHESDWSRVLVFVATKYAAEHVAWKLHKNGIFATPFHGDLSQGARTKVLAEFKNGQWDVVVTTDLAARGIDIAQLPVVINYDLPRSAVDYVHRIGRTGRAGEPGLAVSFVSAGSEAHMRLIEKRQGLSLPREVIEGFEPAEAAVPESPGGGGVKGKRPSKKDKLRAAAKSS</sequence>
<comment type="similarity">
    <text evidence="5 7">Belongs to the DEAD box helicase family.</text>
</comment>
<dbReference type="PANTHER" id="PTHR47959:SF13">
    <property type="entry name" value="ATP-DEPENDENT RNA HELICASE RHLE"/>
    <property type="match status" value="1"/>
</dbReference>
<feature type="domain" description="Helicase ATP-binding" evidence="9">
    <location>
        <begin position="32"/>
        <end position="208"/>
    </location>
</feature>
<evidence type="ECO:0000259" key="10">
    <source>
        <dbReference type="PROSITE" id="PS51194"/>
    </source>
</evidence>
<feature type="domain" description="DEAD-box RNA helicase Q" evidence="11">
    <location>
        <begin position="1"/>
        <end position="29"/>
    </location>
</feature>
<organism evidence="12 13">
    <name type="scientific">Caenimonas terrae</name>
    <dbReference type="NCBI Taxonomy" id="696074"/>
    <lineage>
        <taxon>Bacteria</taxon>
        <taxon>Pseudomonadati</taxon>
        <taxon>Pseudomonadota</taxon>
        <taxon>Betaproteobacteria</taxon>
        <taxon>Burkholderiales</taxon>
        <taxon>Comamonadaceae</taxon>
        <taxon>Caenimonas</taxon>
    </lineage>
</organism>
<evidence type="ECO:0000256" key="2">
    <source>
        <dbReference type="ARBA" id="ARBA00022801"/>
    </source>
</evidence>
<keyword evidence="2 7" id="KW-0378">Hydrolase</keyword>
<evidence type="ECO:0000256" key="3">
    <source>
        <dbReference type="ARBA" id="ARBA00022806"/>
    </source>
</evidence>
<dbReference type="Gene3D" id="3.40.50.300">
    <property type="entry name" value="P-loop containing nucleotide triphosphate hydrolases"/>
    <property type="match status" value="2"/>
</dbReference>
<name>A0ABW0NER0_9BURK</name>
<dbReference type="InterPro" id="IPR014001">
    <property type="entry name" value="Helicase_ATP-bd"/>
</dbReference>
<evidence type="ECO:0000256" key="5">
    <source>
        <dbReference type="ARBA" id="ARBA00038437"/>
    </source>
</evidence>
<keyword evidence="1 7" id="KW-0547">Nucleotide-binding</keyword>
<proteinExistence type="inferred from homology"/>
<evidence type="ECO:0000259" key="9">
    <source>
        <dbReference type="PROSITE" id="PS51192"/>
    </source>
</evidence>
<dbReference type="InterPro" id="IPR014014">
    <property type="entry name" value="RNA_helicase_DEAD_Q_motif"/>
</dbReference>
<dbReference type="GO" id="GO:0016787">
    <property type="term" value="F:hydrolase activity"/>
    <property type="evidence" value="ECO:0007669"/>
    <property type="project" value="UniProtKB-KW"/>
</dbReference>
<dbReference type="InterPro" id="IPR001650">
    <property type="entry name" value="Helicase_C-like"/>
</dbReference>
<dbReference type="EMBL" id="JBHSMF010000006">
    <property type="protein sequence ID" value="MFC5497588.1"/>
    <property type="molecule type" value="Genomic_DNA"/>
</dbReference>
<dbReference type="InterPro" id="IPR000629">
    <property type="entry name" value="RNA-helicase_DEAD-box_CS"/>
</dbReference>
<dbReference type="PROSITE" id="PS51195">
    <property type="entry name" value="Q_MOTIF"/>
    <property type="match status" value="1"/>
</dbReference>
<dbReference type="SUPFAM" id="SSF52540">
    <property type="entry name" value="P-loop containing nucleoside triphosphate hydrolases"/>
    <property type="match status" value="1"/>
</dbReference>
<evidence type="ECO:0000259" key="11">
    <source>
        <dbReference type="PROSITE" id="PS51195"/>
    </source>
</evidence>
<dbReference type="SMART" id="SM00487">
    <property type="entry name" value="DEXDc"/>
    <property type="match status" value="1"/>
</dbReference>
<reference evidence="13" key="1">
    <citation type="journal article" date="2019" name="Int. J. Syst. Evol. Microbiol.">
        <title>The Global Catalogue of Microorganisms (GCM) 10K type strain sequencing project: providing services to taxonomists for standard genome sequencing and annotation.</title>
        <authorList>
            <consortium name="The Broad Institute Genomics Platform"/>
            <consortium name="The Broad Institute Genome Sequencing Center for Infectious Disease"/>
            <person name="Wu L."/>
            <person name="Ma J."/>
        </authorList>
    </citation>
    <scope>NUCLEOTIDE SEQUENCE [LARGE SCALE GENOMIC DNA]</scope>
    <source>
        <strain evidence="13">CCUG 57401</strain>
    </source>
</reference>
<accession>A0ABW0NER0</accession>
<dbReference type="GO" id="GO:0004386">
    <property type="term" value="F:helicase activity"/>
    <property type="evidence" value="ECO:0007669"/>
    <property type="project" value="UniProtKB-KW"/>
</dbReference>
<evidence type="ECO:0000313" key="13">
    <source>
        <dbReference type="Proteomes" id="UP001596037"/>
    </source>
</evidence>
<evidence type="ECO:0000313" key="12">
    <source>
        <dbReference type="EMBL" id="MFC5497588.1"/>
    </source>
</evidence>